<evidence type="ECO:0008006" key="9">
    <source>
        <dbReference type="Google" id="ProtNLM"/>
    </source>
</evidence>
<keyword evidence="3" id="KW-0326">Glycosidase</keyword>
<evidence type="ECO:0000313" key="8">
    <source>
        <dbReference type="Proteomes" id="UP001630127"/>
    </source>
</evidence>
<evidence type="ECO:0000313" key="7">
    <source>
        <dbReference type="EMBL" id="KAL3523937.1"/>
    </source>
</evidence>
<dbReference type="Gene3D" id="3.20.20.80">
    <property type="entry name" value="Glycosidases"/>
    <property type="match status" value="1"/>
</dbReference>
<dbReference type="SUPFAM" id="SSF51445">
    <property type="entry name" value="(Trans)glycosidases"/>
    <property type="match status" value="1"/>
</dbReference>
<dbReference type="Proteomes" id="UP001630127">
    <property type="component" value="Unassembled WGS sequence"/>
</dbReference>
<evidence type="ECO:0000256" key="4">
    <source>
        <dbReference type="RuleBase" id="RU004335"/>
    </source>
</evidence>
<dbReference type="InterPro" id="IPR044965">
    <property type="entry name" value="Glyco_hydro_17_plant"/>
</dbReference>
<proteinExistence type="inferred from homology"/>
<comment type="caution">
    <text evidence="7">The sequence shown here is derived from an EMBL/GenBank/DDBJ whole genome shotgun (WGS) entry which is preliminary data.</text>
</comment>
<keyword evidence="6" id="KW-0732">Signal</keyword>
<organism evidence="7 8">
    <name type="scientific">Cinchona calisaya</name>
    <dbReference type="NCBI Taxonomy" id="153742"/>
    <lineage>
        <taxon>Eukaryota</taxon>
        <taxon>Viridiplantae</taxon>
        <taxon>Streptophyta</taxon>
        <taxon>Embryophyta</taxon>
        <taxon>Tracheophyta</taxon>
        <taxon>Spermatophyta</taxon>
        <taxon>Magnoliopsida</taxon>
        <taxon>eudicotyledons</taxon>
        <taxon>Gunneridae</taxon>
        <taxon>Pentapetalae</taxon>
        <taxon>asterids</taxon>
        <taxon>lamiids</taxon>
        <taxon>Gentianales</taxon>
        <taxon>Rubiaceae</taxon>
        <taxon>Cinchonoideae</taxon>
        <taxon>Cinchoneae</taxon>
        <taxon>Cinchona</taxon>
    </lineage>
</organism>
<sequence length="405" mass="44712">MTFSFNILALTFLSLLTTTAITSSTTTIGVTYKPSSSPNLPTPEHVASTLQSLHIPAVHLLHPTPASIRAFAYSNISLLLTIPNSFISSFAANRSSSTDWLYNHVLPFYPRARISLISVGNDVVSSSELDPTNSDPSTVLLPAMRNLNLSLGDLGIKNIRVSTTFSFIKVMEQLFPPSTAGFLEPIDKVIIKPVLQFLDDNNSSFLIDVVPYDVYKLHSEIPIGFALFQENPFNFRDDGNTAVRYRNLFDMMVDGVVASLANSGHQNIRIIVTRTGWPSSSSISGYVEAEASQLFAEMYLKGLIAHMKSGMGTPLRKDGVAEVYIYELFDEEDDNNPNSSSSVMSARNGSRSDKTGEHQWGILYPNMTMKFDLDFSGSEKASGIKFAGWVGLFLWIFGEIVFWLL</sequence>
<evidence type="ECO:0000256" key="1">
    <source>
        <dbReference type="ARBA" id="ARBA00008773"/>
    </source>
</evidence>
<gene>
    <name evidence="7" type="ORF">ACH5RR_016771</name>
</gene>
<dbReference type="InterPro" id="IPR017853">
    <property type="entry name" value="GH"/>
</dbReference>
<feature type="signal peptide" evidence="6">
    <location>
        <begin position="1"/>
        <end position="24"/>
    </location>
</feature>
<reference evidence="7 8" key="1">
    <citation type="submission" date="2024-11" db="EMBL/GenBank/DDBJ databases">
        <title>A near-complete genome assembly of Cinchona calisaya.</title>
        <authorList>
            <person name="Lian D.C."/>
            <person name="Zhao X.W."/>
            <person name="Wei L."/>
        </authorList>
    </citation>
    <scope>NUCLEOTIDE SEQUENCE [LARGE SCALE GENOMIC DNA]</scope>
    <source>
        <tissue evidence="7">Nenye</tissue>
    </source>
</reference>
<feature type="chain" id="PRO_5044856564" description="Glucan endo-1,3-beta-D-glucosidase" evidence="6">
    <location>
        <begin position="25"/>
        <end position="405"/>
    </location>
</feature>
<evidence type="ECO:0000256" key="3">
    <source>
        <dbReference type="ARBA" id="ARBA00023295"/>
    </source>
</evidence>
<dbReference type="AlphaFoldDB" id="A0ABD3A0J1"/>
<name>A0ABD3A0J1_9GENT</name>
<comment type="similarity">
    <text evidence="1 4">Belongs to the glycosyl hydrolase 17 family.</text>
</comment>
<protein>
    <recommendedName>
        <fullName evidence="9">Glucan endo-1,3-beta-D-glucosidase</fullName>
    </recommendedName>
</protein>
<feature type="region of interest" description="Disordered" evidence="5">
    <location>
        <begin position="334"/>
        <end position="357"/>
    </location>
</feature>
<dbReference type="Pfam" id="PF00332">
    <property type="entry name" value="Glyco_hydro_17"/>
    <property type="match status" value="1"/>
</dbReference>
<evidence type="ECO:0000256" key="5">
    <source>
        <dbReference type="SAM" id="MobiDB-lite"/>
    </source>
</evidence>
<keyword evidence="2" id="KW-0378">Hydrolase</keyword>
<evidence type="ECO:0000256" key="6">
    <source>
        <dbReference type="SAM" id="SignalP"/>
    </source>
</evidence>
<keyword evidence="8" id="KW-1185">Reference proteome</keyword>
<evidence type="ECO:0000256" key="2">
    <source>
        <dbReference type="ARBA" id="ARBA00022801"/>
    </source>
</evidence>
<dbReference type="InterPro" id="IPR000490">
    <property type="entry name" value="Glyco_hydro_17"/>
</dbReference>
<dbReference type="PANTHER" id="PTHR32227">
    <property type="entry name" value="GLUCAN ENDO-1,3-BETA-GLUCOSIDASE BG1-RELATED-RELATED"/>
    <property type="match status" value="1"/>
</dbReference>
<dbReference type="EMBL" id="JBJUIK010000007">
    <property type="protein sequence ID" value="KAL3523937.1"/>
    <property type="molecule type" value="Genomic_DNA"/>
</dbReference>
<dbReference type="GO" id="GO:0016798">
    <property type="term" value="F:hydrolase activity, acting on glycosyl bonds"/>
    <property type="evidence" value="ECO:0007669"/>
    <property type="project" value="UniProtKB-KW"/>
</dbReference>
<accession>A0ABD3A0J1</accession>
<feature type="compositionally biased region" description="Low complexity" evidence="5">
    <location>
        <begin position="336"/>
        <end position="349"/>
    </location>
</feature>